<gene>
    <name evidence="1" type="ORF">I79_017869</name>
</gene>
<dbReference type="InParanoid" id="G3I368"/>
<accession>G3I368</accession>
<evidence type="ECO:0000313" key="1">
    <source>
        <dbReference type="EMBL" id="EGW07296.1"/>
    </source>
</evidence>
<sequence>MRLPGRYWEDQLRGALSQYKILKCGGVMLGMDAVQHSLPAGSIGTSSGNSVRVVMATSINCGRKLAFPLAD</sequence>
<dbReference type="AlphaFoldDB" id="G3I368"/>
<protein>
    <submittedName>
        <fullName evidence="1">Uncharacterized protein</fullName>
    </submittedName>
</protein>
<dbReference type="EMBL" id="JH001172">
    <property type="protein sequence ID" value="EGW07296.1"/>
    <property type="molecule type" value="Genomic_DNA"/>
</dbReference>
<reference evidence="2" key="1">
    <citation type="journal article" date="2011" name="Nat. Biotechnol.">
        <title>The genomic sequence of the Chinese hamster ovary (CHO)-K1 cell line.</title>
        <authorList>
            <person name="Xu X."/>
            <person name="Nagarajan H."/>
            <person name="Lewis N.E."/>
            <person name="Pan S."/>
            <person name="Cai Z."/>
            <person name="Liu X."/>
            <person name="Chen W."/>
            <person name="Xie M."/>
            <person name="Wang W."/>
            <person name="Hammond S."/>
            <person name="Andersen M.R."/>
            <person name="Neff N."/>
            <person name="Passarelli B."/>
            <person name="Koh W."/>
            <person name="Fan H.C."/>
            <person name="Wang J."/>
            <person name="Gui Y."/>
            <person name="Lee K.H."/>
            <person name="Betenbaugh M.J."/>
            <person name="Quake S.R."/>
            <person name="Famili I."/>
            <person name="Palsson B.O."/>
            <person name="Wang J."/>
        </authorList>
    </citation>
    <scope>NUCLEOTIDE SEQUENCE [LARGE SCALE GENOMIC DNA]</scope>
    <source>
        <strain evidence="2">CHO K1 cell line</strain>
    </source>
</reference>
<name>G3I368_CRIGR</name>
<dbReference type="Proteomes" id="UP000001075">
    <property type="component" value="Unassembled WGS sequence"/>
</dbReference>
<organism evidence="1 2">
    <name type="scientific">Cricetulus griseus</name>
    <name type="common">Chinese hamster</name>
    <name type="synonym">Cricetulus barabensis griseus</name>
    <dbReference type="NCBI Taxonomy" id="10029"/>
    <lineage>
        <taxon>Eukaryota</taxon>
        <taxon>Metazoa</taxon>
        <taxon>Chordata</taxon>
        <taxon>Craniata</taxon>
        <taxon>Vertebrata</taxon>
        <taxon>Euteleostomi</taxon>
        <taxon>Mammalia</taxon>
        <taxon>Eutheria</taxon>
        <taxon>Euarchontoglires</taxon>
        <taxon>Glires</taxon>
        <taxon>Rodentia</taxon>
        <taxon>Myomorpha</taxon>
        <taxon>Muroidea</taxon>
        <taxon>Cricetidae</taxon>
        <taxon>Cricetinae</taxon>
        <taxon>Cricetulus</taxon>
    </lineage>
</organism>
<proteinExistence type="predicted"/>
<evidence type="ECO:0000313" key="2">
    <source>
        <dbReference type="Proteomes" id="UP000001075"/>
    </source>
</evidence>